<organism evidence="2 3">
    <name type="scientific">Riccia fluitans</name>
    <dbReference type="NCBI Taxonomy" id="41844"/>
    <lineage>
        <taxon>Eukaryota</taxon>
        <taxon>Viridiplantae</taxon>
        <taxon>Streptophyta</taxon>
        <taxon>Embryophyta</taxon>
        <taxon>Marchantiophyta</taxon>
        <taxon>Marchantiopsida</taxon>
        <taxon>Marchantiidae</taxon>
        <taxon>Marchantiales</taxon>
        <taxon>Ricciaceae</taxon>
        <taxon>Riccia</taxon>
    </lineage>
</organism>
<evidence type="ECO:0008006" key="4">
    <source>
        <dbReference type="Google" id="ProtNLM"/>
    </source>
</evidence>
<proteinExistence type="predicted"/>
<evidence type="ECO:0000313" key="2">
    <source>
        <dbReference type="EMBL" id="KAL2653695.1"/>
    </source>
</evidence>
<accession>A0ABD1ZQU3</accession>
<evidence type="ECO:0000256" key="1">
    <source>
        <dbReference type="SAM" id="Coils"/>
    </source>
</evidence>
<dbReference type="Proteomes" id="UP001605036">
    <property type="component" value="Unassembled WGS sequence"/>
</dbReference>
<sequence>MQDNNYGDELSIMESFGDIYDERRGKSAKNHDHNLGHLALEDCPSSISTQLRSLTEVALESRVEINQQIDELRRESTDFRLESQKRYAALQAEVVGLKEVIRVLVKLLDTSTSHEMSASASITSADDNHVLEGPEGIERFRKFPAHLIKLGDLSIAAAYYKYVGDGLSNCVIANKQECKALSDLRQLYTLARELEPSFLSIPNPPAFHGKQFRTWRDGVKPLIQHSAVELQKKIDKHHELMKVSNPKSCKCRAF</sequence>
<keyword evidence="1" id="KW-0175">Coiled coil</keyword>
<gene>
    <name evidence="2" type="ORF">R1flu_021823</name>
</gene>
<dbReference type="AlphaFoldDB" id="A0ABD1ZQU3"/>
<evidence type="ECO:0000313" key="3">
    <source>
        <dbReference type="Proteomes" id="UP001605036"/>
    </source>
</evidence>
<name>A0ABD1ZQU3_9MARC</name>
<dbReference type="EMBL" id="JBHFFA010000001">
    <property type="protein sequence ID" value="KAL2653695.1"/>
    <property type="molecule type" value="Genomic_DNA"/>
</dbReference>
<feature type="coiled-coil region" evidence="1">
    <location>
        <begin position="55"/>
        <end position="82"/>
    </location>
</feature>
<comment type="caution">
    <text evidence="2">The sequence shown here is derived from an EMBL/GenBank/DDBJ whole genome shotgun (WGS) entry which is preliminary data.</text>
</comment>
<keyword evidence="3" id="KW-1185">Reference proteome</keyword>
<reference evidence="2 3" key="1">
    <citation type="submission" date="2024-09" db="EMBL/GenBank/DDBJ databases">
        <title>Chromosome-scale assembly of Riccia fluitans.</title>
        <authorList>
            <person name="Paukszto L."/>
            <person name="Sawicki J."/>
            <person name="Karawczyk K."/>
            <person name="Piernik-Szablinska J."/>
            <person name="Szczecinska M."/>
            <person name="Mazdziarz M."/>
        </authorList>
    </citation>
    <scope>NUCLEOTIDE SEQUENCE [LARGE SCALE GENOMIC DNA]</scope>
    <source>
        <strain evidence="2">Rf_01</strain>
        <tissue evidence="2">Aerial parts of the thallus</tissue>
    </source>
</reference>
<protein>
    <recommendedName>
        <fullName evidence="4">BRO1 domain-containing protein</fullName>
    </recommendedName>
</protein>